<reference evidence="1" key="1">
    <citation type="submission" date="2021-05" db="EMBL/GenBank/DDBJ databases">
        <authorList>
            <person name="Scholz U."/>
            <person name="Mascher M."/>
            <person name="Fiebig A."/>
        </authorList>
    </citation>
    <scope>NUCLEOTIDE SEQUENCE [LARGE SCALE GENOMIC DNA]</scope>
</reference>
<evidence type="ECO:0000313" key="1">
    <source>
        <dbReference type="EnsemblPlants" id="AVESA.00010b.r2.4AG0635790.1.CDS"/>
    </source>
</evidence>
<dbReference type="EnsemblPlants" id="AVESA.00010b.r2.4AG0635790.1">
    <property type="protein sequence ID" value="AVESA.00010b.r2.4AG0635790.1.CDS"/>
    <property type="gene ID" value="AVESA.00010b.r2.4AG0635790"/>
</dbReference>
<protein>
    <submittedName>
        <fullName evidence="1">Uncharacterized protein</fullName>
    </submittedName>
</protein>
<proteinExistence type="predicted"/>
<dbReference type="Proteomes" id="UP001732700">
    <property type="component" value="Chromosome 4A"/>
</dbReference>
<evidence type="ECO:0000313" key="2">
    <source>
        <dbReference type="Proteomes" id="UP001732700"/>
    </source>
</evidence>
<reference evidence="1" key="2">
    <citation type="submission" date="2025-09" db="UniProtKB">
        <authorList>
            <consortium name="EnsemblPlants"/>
        </authorList>
    </citation>
    <scope>IDENTIFICATION</scope>
</reference>
<accession>A0ACD5WLC0</accession>
<sequence length="1451" mass="161091">MTPPLWRALDVFRRKLKQGDEQTTSCPEPHVTPYHRRAEEEACPLRFSPASTSSRSPKMPHPSVVRRTGARISGQKSVPDIFFLFGNRFCTRHLCEEERNTSHTSSLFADINSPIQIFSPLSLFSLSLPLLLSAHFASQPPPQLSLRSPLRPAAAADAAEYERRFDHFIDWLRSLGMLTDDSVGSTAELGDEDRSVSGDSLSEWRSCDQVDNGSPSTSPPFWDTDGEDDDPDTGAIILGHHHMHWMSHDYNQNEISGPGPSSLFGRHTWRIENFSKEKKREMKSEPFEAGGFKWYILVYPQGCDVSNHLSLFLCVANHDKHLPGWSQFAQFTIAVGNLDPKKVKYSDTLHKFWKKEHDWGWKKFMELSKIQDGFLVDDVLEIIAQVQVIREKVDRPFRCLDRPYRRELLRVYMTNIEQIYRRFVEEHRSKITKLTEDKMRWSSFRAFWLAIDPITRRSMSREKSDVILKIIVKHFFVEKEVTSTLVMDSLHTGLKALEHQSRGKKGRGKLMDSGESPAPIVHVEMDMFVLAGDVLALLERTALEPLPCQPLSPKDDKCSQSRTKDGSSGEVKVSVEHEEKRLTEFGQKMLETFVLSHIFSGIEVAYQEAVALKRQEELIREEEEAGLLENEMKGKRTITEKEKRAKKKQAKQKKNNRKVKDKDREEKFDSPFPEKDKDDSTIHDMEDSKQAGEVAMKVDTSEEGASDMSDNFDGSAEVCQTDAGDKIFQPLDGMNAVGIETKNMSTGKNCIVESKLSSCSPESATMNIMQGKRDNLLDSSSQISPCPRGKTQRTRVISIMDSAKHEDDLPSSTASGSDRNTSGCGPAPKLDQETVLLTLKDRLQKLGQRLHEKEIEGRKLLKAHLEKKAAAEVASSSLSSSSLEKTPGVLKNPEQYSVINPDACTYAPPHKSQPVATDGANGALPAKPKTRISTESGPIVAPTPNKVVPALCKEHVSSSKLKIDRATPVTSRSPSVDKTAALTSSSSLVNKAIPAPSKSPAARVAKAAIPISGPPKSSAPQADEVTKATPVPPKSPALHVEKVAKAIPVLPKSPAPQVDKAVSLNTVPRQLPSLSNLEARKITVPTKIVVTSVPRTPAVSRPLSAPLFQAPRPTLSPTPAVQVPTLQSHSLTMSRLASNEPSPPVPSYVPKTYRNAIIGNGSVDTTLSSHDKVTSLGQNTLSQPLSAYASATSVMLPPVGRNGQLPGNQGFMSGHGKLETLDNWHPWKGDSDANKHMWRDATPYQQMANGDARIRPWNDNSYQQASNRGTEEQGRFGGIQHRQFQREIPTNFVSHQLQGSVGEEFPHLDIINDLLEEEQSNMSMIEPPLHRTFGLPFSPSGNLVGADMASLSNSGRLNLTNHYYDEGYPGAYDRPNALHRPREGQFSTSNAYSNGRVDSFSSKPWLYSYPNPMVNPGVNSNGFSQQMGDFTNYASGRVNEEHLYRRADGRW</sequence>
<name>A0ACD5WLC0_AVESA</name>
<organism evidence="1 2">
    <name type="scientific">Avena sativa</name>
    <name type="common">Oat</name>
    <dbReference type="NCBI Taxonomy" id="4498"/>
    <lineage>
        <taxon>Eukaryota</taxon>
        <taxon>Viridiplantae</taxon>
        <taxon>Streptophyta</taxon>
        <taxon>Embryophyta</taxon>
        <taxon>Tracheophyta</taxon>
        <taxon>Spermatophyta</taxon>
        <taxon>Magnoliopsida</taxon>
        <taxon>Liliopsida</taxon>
        <taxon>Poales</taxon>
        <taxon>Poaceae</taxon>
        <taxon>BOP clade</taxon>
        <taxon>Pooideae</taxon>
        <taxon>Poodae</taxon>
        <taxon>Poeae</taxon>
        <taxon>Poeae Chloroplast Group 1 (Aveneae type)</taxon>
        <taxon>Aveninae</taxon>
        <taxon>Avena</taxon>
    </lineage>
</organism>
<keyword evidence="2" id="KW-1185">Reference proteome</keyword>